<reference evidence="1 2" key="1">
    <citation type="submission" date="2019-07" db="EMBL/GenBank/DDBJ databases">
        <title>Whole genome shotgun sequence of Cellulomonas xylanilytica NBRC 101102.</title>
        <authorList>
            <person name="Hosoyama A."/>
            <person name="Uohara A."/>
            <person name="Ohji S."/>
            <person name="Ichikawa N."/>
        </authorList>
    </citation>
    <scope>NUCLEOTIDE SEQUENCE [LARGE SCALE GENOMIC DNA]</scope>
    <source>
        <strain evidence="1 2">NBRC 101102</strain>
    </source>
</reference>
<name>A0A510V7G9_9CELL</name>
<dbReference type="InterPro" id="IPR014825">
    <property type="entry name" value="DNA_alkylation"/>
</dbReference>
<dbReference type="PANTHER" id="PTHR34070">
    <property type="entry name" value="ARMADILLO-TYPE FOLD"/>
    <property type="match status" value="1"/>
</dbReference>
<dbReference type="Pfam" id="PF08713">
    <property type="entry name" value="DNA_alkylation"/>
    <property type="match status" value="1"/>
</dbReference>
<dbReference type="OrthoDB" id="9775346at2"/>
<organism evidence="1 2">
    <name type="scientific">Cellulomonas xylanilytica</name>
    <dbReference type="NCBI Taxonomy" id="233583"/>
    <lineage>
        <taxon>Bacteria</taxon>
        <taxon>Bacillati</taxon>
        <taxon>Actinomycetota</taxon>
        <taxon>Actinomycetes</taxon>
        <taxon>Micrococcales</taxon>
        <taxon>Cellulomonadaceae</taxon>
        <taxon>Cellulomonas</taxon>
    </lineage>
</organism>
<sequence length="244" mass="27108">MSEVLDQLVALADPERAVGMAAFFQSGPGQYGEGDVFLGLTVPQVTAVAKRHLGLSVAELEGLLDDGRHEVRLLALKVMALQCAAARTPPERRRELLDLYLRRTDRVNSWDLVDASAPDVLGRAVLGGLPDEVLYRLAASDVLWERRIAIVATHRLIRAGVLDQTFTLAALLEGDPHDLMHKAVGWMLREAGKQDESRLLAYLDEHAATMPRTALRYSLERLDPALRAHYMGMKKRTGPVRYRP</sequence>
<evidence type="ECO:0000313" key="2">
    <source>
        <dbReference type="Proteomes" id="UP000321118"/>
    </source>
</evidence>
<dbReference type="EMBL" id="BJUB01000007">
    <property type="protein sequence ID" value="GEK21891.1"/>
    <property type="molecule type" value="Genomic_DNA"/>
</dbReference>
<keyword evidence="2" id="KW-1185">Reference proteome</keyword>
<dbReference type="InterPro" id="IPR016024">
    <property type="entry name" value="ARM-type_fold"/>
</dbReference>
<accession>A0A510V7G9</accession>
<dbReference type="SUPFAM" id="SSF48371">
    <property type="entry name" value="ARM repeat"/>
    <property type="match status" value="1"/>
</dbReference>
<protein>
    <submittedName>
        <fullName evidence="1">DNA alkylation repair protein</fullName>
    </submittedName>
</protein>
<dbReference type="Proteomes" id="UP000321118">
    <property type="component" value="Unassembled WGS sequence"/>
</dbReference>
<dbReference type="AlphaFoldDB" id="A0A510V7G9"/>
<dbReference type="PANTHER" id="PTHR34070:SF1">
    <property type="entry name" value="DNA ALKYLATION REPAIR PROTEIN"/>
    <property type="match status" value="1"/>
</dbReference>
<dbReference type="RefSeq" id="WP_146927686.1">
    <property type="nucleotide sequence ID" value="NZ_BJUB01000007.1"/>
</dbReference>
<evidence type="ECO:0000313" key="1">
    <source>
        <dbReference type="EMBL" id="GEK21891.1"/>
    </source>
</evidence>
<proteinExistence type="predicted"/>
<gene>
    <name evidence="1" type="ORF">CXY01_24110</name>
</gene>
<dbReference type="CDD" id="cd06561">
    <property type="entry name" value="AlkD_like"/>
    <property type="match status" value="1"/>
</dbReference>
<comment type="caution">
    <text evidence="1">The sequence shown here is derived from an EMBL/GenBank/DDBJ whole genome shotgun (WGS) entry which is preliminary data.</text>
</comment>
<dbReference type="Gene3D" id="1.25.10.90">
    <property type="match status" value="1"/>
</dbReference>